<keyword evidence="2" id="KW-0285">Flavoprotein</keyword>
<dbReference type="SUPFAM" id="SSF50475">
    <property type="entry name" value="FMN-binding split barrel"/>
    <property type="match status" value="1"/>
</dbReference>
<dbReference type="AlphaFoldDB" id="A0A3G9GG35"/>
<dbReference type="GO" id="GO:0004497">
    <property type="term" value="F:monooxygenase activity"/>
    <property type="evidence" value="ECO:0007669"/>
    <property type="project" value="UniProtKB-KW"/>
</dbReference>
<gene>
    <name evidence="6" type="ORF">DLM_0840</name>
</gene>
<accession>A0A3G9GG35</accession>
<evidence type="ECO:0000256" key="3">
    <source>
        <dbReference type="ARBA" id="ARBA00022643"/>
    </source>
</evidence>
<evidence type="ECO:0000313" key="6">
    <source>
        <dbReference type="EMBL" id="BBF84486.1"/>
    </source>
</evidence>
<organism evidence="6 7">
    <name type="scientific">Aquitalea magnusonii</name>
    <dbReference type="NCBI Taxonomy" id="332411"/>
    <lineage>
        <taxon>Bacteria</taxon>
        <taxon>Pseudomonadati</taxon>
        <taxon>Pseudomonadota</taxon>
        <taxon>Betaproteobacteria</taxon>
        <taxon>Neisseriales</taxon>
        <taxon>Chromobacteriaceae</taxon>
        <taxon>Aquitalea</taxon>
    </lineage>
</organism>
<dbReference type="PANTHER" id="PTHR33798">
    <property type="entry name" value="FLAVOPROTEIN OXYGENASE"/>
    <property type="match status" value="1"/>
</dbReference>
<dbReference type="KEGG" id="amah:DLM_0840"/>
<dbReference type="Pfam" id="PF01613">
    <property type="entry name" value="Flavin_Reduct"/>
    <property type="match status" value="1"/>
</dbReference>
<evidence type="ECO:0000256" key="1">
    <source>
        <dbReference type="ARBA" id="ARBA00001917"/>
    </source>
</evidence>
<evidence type="ECO:0000256" key="4">
    <source>
        <dbReference type="ARBA" id="ARBA00038054"/>
    </source>
</evidence>
<comment type="cofactor">
    <cofactor evidence="1">
        <name>FMN</name>
        <dbReference type="ChEBI" id="CHEBI:58210"/>
    </cofactor>
</comment>
<proteinExistence type="inferred from homology"/>
<comment type="similarity">
    <text evidence="4">Belongs to the flavoredoxin family.</text>
</comment>
<keyword evidence="6" id="KW-0560">Oxidoreductase</keyword>
<evidence type="ECO:0000256" key="2">
    <source>
        <dbReference type="ARBA" id="ARBA00022630"/>
    </source>
</evidence>
<protein>
    <submittedName>
        <fullName evidence="6">Nitrilotriacetate monooxygenase component B</fullName>
        <ecNumber evidence="6">1.14.13.-</ecNumber>
    </submittedName>
</protein>
<keyword evidence="6" id="KW-0503">Monooxygenase</keyword>
<dbReference type="EC" id="1.14.13.-" evidence="6"/>
<evidence type="ECO:0000259" key="5">
    <source>
        <dbReference type="SMART" id="SM00903"/>
    </source>
</evidence>
<sequence length="203" mass="21725">MSEMDCDVRELEGSSLYKLLTGSVLPRPIAWLSTQDLLGVANLAPFSFFTVASLNPPVLAVSILKKPDGSDKDSLANIRATGEFVVNIVSQELVEEMNQSCAAYPAEVDEFDLAGLAKVRSKQVKAPGVARSPVRYECVLHSCLDLGHGAGGSTLVLGEIRHVHVADAVYQEGRIDVQALHPIGKLAGDAYTLVHADFSLARP</sequence>
<dbReference type="InterPro" id="IPR002563">
    <property type="entry name" value="Flavin_Rdtase-like_dom"/>
</dbReference>
<dbReference type="GO" id="GO:0016646">
    <property type="term" value="F:oxidoreductase activity, acting on the CH-NH group of donors, NAD or NADP as acceptor"/>
    <property type="evidence" value="ECO:0007669"/>
    <property type="project" value="UniProtKB-ARBA"/>
</dbReference>
<feature type="domain" description="Flavin reductase like" evidence="5">
    <location>
        <begin position="22"/>
        <end position="178"/>
    </location>
</feature>
<dbReference type="PANTHER" id="PTHR33798:SF5">
    <property type="entry name" value="FLAVIN REDUCTASE LIKE DOMAIN-CONTAINING PROTEIN"/>
    <property type="match status" value="1"/>
</dbReference>
<dbReference type="EMBL" id="AP018823">
    <property type="protein sequence ID" value="BBF84486.1"/>
    <property type="molecule type" value="Genomic_DNA"/>
</dbReference>
<reference evidence="7" key="1">
    <citation type="journal article" date="2017" name="Biotechnol. Biofuels">
        <title>Evaluation of environmental bacterial communities as a factor affecting the growth of duckweed Lemna minor.</title>
        <authorList>
            <person name="Ishizawa H."/>
            <person name="Kuroda M."/>
            <person name="Morikawa M."/>
            <person name="Ike M."/>
        </authorList>
    </citation>
    <scope>NUCLEOTIDE SEQUENCE [LARGE SCALE GENOMIC DNA]</scope>
    <source>
        <strain evidence="7">H3</strain>
    </source>
</reference>
<dbReference type="GO" id="GO:0010181">
    <property type="term" value="F:FMN binding"/>
    <property type="evidence" value="ECO:0007669"/>
    <property type="project" value="InterPro"/>
</dbReference>
<reference evidence="7" key="3">
    <citation type="journal article" date="2017" name="Plant Physiol. Biochem.">
        <title>Differential oxidative and antioxidative response of duckweed Lemna minor toward plant growth promoting/inhibiting bacteria.</title>
        <authorList>
            <person name="Ishizawa H."/>
            <person name="Kuroda M."/>
            <person name="Morikawa M."/>
            <person name="Ike M."/>
        </authorList>
    </citation>
    <scope>NUCLEOTIDE SEQUENCE [LARGE SCALE GENOMIC DNA]</scope>
    <source>
        <strain evidence="7">H3</strain>
    </source>
</reference>
<dbReference type="InterPro" id="IPR012349">
    <property type="entry name" value="Split_barrel_FMN-bd"/>
</dbReference>
<reference evidence="6 7" key="2">
    <citation type="journal article" date="2017" name="Genome Announc.">
        <title>Draft genome sequence of Aquitalea magnusonii strain H3, a plant growth-promoting bacterium of duckweed Lemna minor.</title>
        <authorList>
            <person name="Ishizawa H."/>
            <person name="Kuroda M."/>
            <person name="Ike M."/>
        </authorList>
    </citation>
    <scope>NUCLEOTIDE SEQUENCE [LARGE SCALE GENOMIC DNA]</scope>
    <source>
        <strain evidence="6 7">H3</strain>
    </source>
</reference>
<keyword evidence="3" id="KW-0288">FMN</keyword>
<evidence type="ECO:0000313" key="7">
    <source>
        <dbReference type="Proteomes" id="UP000198290"/>
    </source>
</evidence>
<keyword evidence="7" id="KW-1185">Reference proteome</keyword>
<dbReference type="Gene3D" id="2.30.110.10">
    <property type="entry name" value="Electron Transport, Fmn-binding Protein, Chain A"/>
    <property type="match status" value="1"/>
</dbReference>
<dbReference type="Proteomes" id="UP000198290">
    <property type="component" value="Chromosome"/>
</dbReference>
<name>A0A3G9GG35_9NEIS</name>
<dbReference type="SMART" id="SM00903">
    <property type="entry name" value="Flavin_Reduct"/>
    <property type="match status" value="1"/>
</dbReference>